<keyword evidence="3" id="KW-1185">Reference proteome</keyword>
<evidence type="ECO:0000313" key="3">
    <source>
        <dbReference type="Proteomes" id="UP000198287"/>
    </source>
</evidence>
<sequence length="489" mass="55249">MSNNDGPSTSSTTNPPTKRQKMTISQTVLVPEVGSKTLQLFIQTDDGTFVSLEQCSPIREETAPTRFQWAATSEFCNEKWTAPGKNTKLEAILNAVKAQLLWTGEDKDMKRSPQMKTLLKSGRRLTVNFKDNEDQVTLKDGRILYNNNKSSICKDEFCWKASQVGHHCSEHGEGNKTHFLIRDSANPTPTFALLSPIDVHSPKTTITLNDMLKKTKVDTQFLVFTKYNDKLPKTNEAGETIPFWVLVTPRPWVTNGQKKSNEFAESLRLAISITFSLINSQQPDPKKHYILLADQVYMRYANWALVKDLLTSFGVGAEFIGDSELGTGDKSPLMDGLRLDRCEGKSWIYAKMGTIGRIHVGIRTQKKRSADSKNIANYHKTDLDGPVLFQCQDKTLDMKKENEIMEWVGQVAICICEMLKGEVDGGQIHCDFQKIENKSAWEPRHVEMLIKLIGFFCGKIVKIVIPESINFSIVNLKPAYDFLRPNLFN</sequence>
<gene>
    <name evidence="2" type="ORF">Fcan01_12233</name>
</gene>
<dbReference type="AlphaFoldDB" id="A0A226E6W5"/>
<proteinExistence type="predicted"/>
<protein>
    <submittedName>
        <fullName evidence="2">Uncharacterized protein</fullName>
    </submittedName>
</protein>
<evidence type="ECO:0000313" key="2">
    <source>
        <dbReference type="EMBL" id="OXA53098.1"/>
    </source>
</evidence>
<name>A0A226E6W5_FOLCA</name>
<organism evidence="2 3">
    <name type="scientific">Folsomia candida</name>
    <name type="common">Springtail</name>
    <dbReference type="NCBI Taxonomy" id="158441"/>
    <lineage>
        <taxon>Eukaryota</taxon>
        <taxon>Metazoa</taxon>
        <taxon>Ecdysozoa</taxon>
        <taxon>Arthropoda</taxon>
        <taxon>Hexapoda</taxon>
        <taxon>Collembola</taxon>
        <taxon>Entomobryomorpha</taxon>
        <taxon>Isotomoidea</taxon>
        <taxon>Isotomidae</taxon>
        <taxon>Proisotominae</taxon>
        <taxon>Folsomia</taxon>
    </lineage>
</organism>
<feature type="compositionally biased region" description="Low complexity" evidence="1">
    <location>
        <begin position="1"/>
        <end position="17"/>
    </location>
</feature>
<feature type="region of interest" description="Disordered" evidence="1">
    <location>
        <begin position="1"/>
        <end position="23"/>
    </location>
</feature>
<evidence type="ECO:0000256" key="1">
    <source>
        <dbReference type="SAM" id="MobiDB-lite"/>
    </source>
</evidence>
<dbReference type="Proteomes" id="UP000198287">
    <property type="component" value="Unassembled WGS sequence"/>
</dbReference>
<dbReference type="EMBL" id="LNIX01000006">
    <property type="protein sequence ID" value="OXA53098.1"/>
    <property type="molecule type" value="Genomic_DNA"/>
</dbReference>
<reference evidence="2 3" key="1">
    <citation type="submission" date="2015-12" db="EMBL/GenBank/DDBJ databases">
        <title>The genome of Folsomia candida.</title>
        <authorList>
            <person name="Faddeeva A."/>
            <person name="Derks M.F."/>
            <person name="Anvar Y."/>
            <person name="Smit S."/>
            <person name="Van Straalen N."/>
            <person name="Roelofs D."/>
        </authorList>
    </citation>
    <scope>NUCLEOTIDE SEQUENCE [LARGE SCALE GENOMIC DNA]</scope>
    <source>
        <strain evidence="2 3">VU population</strain>
        <tissue evidence="2">Whole body</tissue>
    </source>
</reference>
<comment type="caution">
    <text evidence="2">The sequence shown here is derived from an EMBL/GenBank/DDBJ whole genome shotgun (WGS) entry which is preliminary data.</text>
</comment>
<accession>A0A226E6W5</accession>